<evidence type="ECO:0000259" key="4">
    <source>
        <dbReference type="Pfam" id="PF07727"/>
    </source>
</evidence>
<reference evidence="5" key="1">
    <citation type="journal article" date="2022" name="Int. J. Mol. Sci.">
        <title>Draft Genome of Tanacetum Coccineum: Genomic Comparison of Closely Related Tanacetum-Family Plants.</title>
        <authorList>
            <person name="Yamashiro T."/>
            <person name="Shiraishi A."/>
            <person name="Nakayama K."/>
            <person name="Satake H."/>
        </authorList>
    </citation>
    <scope>NUCLEOTIDE SEQUENCE</scope>
</reference>
<dbReference type="Proteomes" id="UP001151760">
    <property type="component" value="Unassembled WGS sequence"/>
</dbReference>
<evidence type="ECO:0000256" key="3">
    <source>
        <dbReference type="SAM" id="MobiDB-lite"/>
    </source>
</evidence>
<accession>A0ABQ5HWF5</accession>
<evidence type="ECO:0000256" key="1">
    <source>
        <dbReference type="ARBA" id="ARBA00022723"/>
    </source>
</evidence>
<evidence type="ECO:0000256" key="2">
    <source>
        <dbReference type="ARBA" id="ARBA00022801"/>
    </source>
</evidence>
<feature type="compositionally biased region" description="Low complexity" evidence="3">
    <location>
        <begin position="374"/>
        <end position="389"/>
    </location>
</feature>
<name>A0ABQ5HWF5_9ASTR</name>
<feature type="domain" description="Reverse transcriptase Ty1/copia-type" evidence="4">
    <location>
        <begin position="205"/>
        <end position="337"/>
    </location>
</feature>
<feature type="region of interest" description="Disordered" evidence="3">
    <location>
        <begin position="356"/>
        <end position="428"/>
    </location>
</feature>
<dbReference type="InterPro" id="IPR013103">
    <property type="entry name" value="RVT_2"/>
</dbReference>
<dbReference type="EMBL" id="BQNB010020026">
    <property type="protein sequence ID" value="GJT91522.1"/>
    <property type="molecule type" value="Genomic_DNA"/>
</dbReference>
<evidence type="ECO:0000313" key="6">
    <source>
        <dbReference type="Proteomes" id="UP001151760"/>
    </source>
</evidence>
<comment type="caution">
    <text evidence="5">The sequence shown here is derived from an EMBL/GenBank/DDBJ whole genome shotgun (WGS) entry which is preliminary data.</text>
</comment>
<sequence>MRLIQSLASKELVRNLPKLKFDQHLCDACKIGKQAHASHKAKNIVLTTRCLELLHRDLFGPSAVRSYEGNRYTLVIVDDYSRKVEESLNVTFNETPPPSKTSPLVDDDLNEEEAVKVTEKKNLENDIEDETLEIDEIVNIKESRNYPLENVIGNLNQRTLRSQAQNQSNFFCFISTMEPKNVNEALTDDSWIVAMQEELNQFIANNVWELVPQPRDMIIIGTKWVFRNKLDKNGIVSQNKARLVAQGYNQQECIDCDETYAPVARLESIRILLAYACALDFKLFQMNVKSAFLNGFINEEVYVAQPPGFIDFEKLDHVYKLKKALYGLKQAPKAWEIQTHMKPWVDIIRENAICQGGHKDHTRSNHGKKRPRDSNTSSSSTTLNHPSSSRPLDDTIDENDKESFHSNSSSPSQNVYSSSNVGSRVRENPTHESQYLNTYLSKTINLQTQQRDAHREGLRSIGQALKDMMSGKRK</sequence>
<reference evidence="5" key="2">
    <citation type="submission" date="2022-01" db="EMBL/GenBank/DDBJ databases">
        <authorList>
            <person name="Yamashiro T."/>
            <person name="Shiraishi A."/>
            <person name="Satake H."/>
            <person name="Nakayama K."/>
        </authorList>
    </citation>
    <scope>NUCLEOTIDE SEQUENCE</scope>
</reference>
<dbReference type="Pfam" id="PF07727">
    <property type="entry name" value="RVT_2"/>
    <property type="match status" value="1"/>
</dbReference>
<dbReference type="InterPro" id="IPR039537">
    <property type="entry name" value="Retrotran_Ty1/copia-like"/>
</dbReference>
<feature type="compositionally biased region" description="Low complexity" evidence="3">
    <location>
        <begin position="405"/>
        <end position="420"/>
    </location>
</feature>
<keyword evidence="6" id="KW-1185">Reference proteome</keyword>
<gene>
    <name evidence="5" type="ORF">Tco_1080367</name>
</gene>
<dbReference type="PANTHER" id="PTHR42648">
    <property type="entry name" value="TRANSPOSASE, PUTATIVE-RELATED"/>
    <property type="match status" value="1"/>
</dbReference>
<proteinExistence type="predicted"/>
<protein>
    <submittedName>
        <fullName evidence="5">Retrovirus-related pol polyprotein from transposon TNT 1-94</fullName>
    </submittedName>
</protein>
<evidence type="ECO:0000313" key="5">
    <source>
        <dbReference type="EMBL" id="GJT91522.1"/>
    </source>
</evidence>
<organism evidence="5 6">
    <name type="scientific">Tanacetum coccineum</name>
    <dbReference type="NCBI Taxonomy" id="301880"/>
    <lineage>
        <taxon>Eukaryota</taxon>
        <taxon>Viridiplantae</taxon>
        <taxon>Streptophyta</taxon>
        <taxon>Embryophyta</taxon>
        <taxon>Tracheophyta</taxon>
        <taxon>Spermatophyta</taxon>
        <taxon>Magnoliopsida</taxon>
        <taxon>eudicotyledons</taxon>
        <taxon>Gunneridae</taxon>
        <taxon>Pentapetalae</taxon>
        <taxon>asterids</taxon>
        <taxon>campanulids</taxon>
        <taxon>Asterales</taxon>
        <taxon>Asteraceae</taxon>
        <taxon>Asteroideae</taxon>
        <taxon>Anthemideae</taxon>
        <taxon>Anthemidinae</taxon>
        <taxon>Tanacetum</taxon>
    </lineage>
</organism>
<keyword evidence="1" id="KW-0479">Metal-binding</keyword>
<dbReference type="PANTHER" id="PTHR42648:SF21">
    <property type="entry name" value="CYSTEINE-RICH RLK (RECEPTOR-LIKE PROTEIN KINASE) 8"/>
    <property type="match status" value="1"/>
</dbReference>
<keyword evidence="2" id="KW-0378">Hydrolase</keyword>